<dbReference type="RefSeq" id="WP_073510267.1">
    <property type="nucleotide sequence ID" value="NZ_MPJD01000033.1"/>
</dbReference>
<name>A0A853ZUQ6_9PSED</name>
<evidence type="ECO:0000313" key="2">
    <source>
        <dbReference type="Proteomes" id="UP000185990"/>
    </source>
</evidence>
<dbReference type="Gene3D" id="1.20.910.10">
    <property type="entry name" value="Heme oxygenase-like"/>
    <property type="match status" value="1"/>
</dbReference>
<sequence>MTVFQTLKNASSQWQHEGTLRSQYHNLLTDWDAETSQQAADFLEAQLELVGPAEDAPLPSSPDQLMEWVEHNCTAVAEAYAQYLQGRQQGDDRRYFQNKAHALYFLQCVAPTKHVDGAWLYGVLAHWPDYRYDGLLTTYLEELGDGESAQNHVAIYQRLLAEQGCDGDFDWQDQHFHQGAIQLALGHSAQGHMPEIVGYNLGYEQLPLHLLICAYELTELGIDPYYFSLHVTIDNASSGHARRAVQAVLALMPQGMDATEYWQRVRRGYQLNDLGVGSTAVIQAFDLEHELIAMLERKRPFGQHMHSDYCRFEGKTVNQWLAQPGQVRGFLQALQDKGWIKRHQTPEDSRFWQLIDGAGAAMFGVFSGYEKQLLRDWIAGDWCDAKRIARRRPALPVSPDANANTPDDPETHALQEALASHNGEQPLALLLPWLRPGRHHRPAGLFATRRFIELRARLR</sequence>
<dbReference type="SMART" id="SM01236">
    <property type="entry name" value="Haem_oxygenase_2"/>
    <property type="match status" value="1"/>
</dbReference>
<protein>
    <recommendedName>
        <fullName evidence="3">Iron-containing redox enzyme family protein</fullName>
    </recommendedName>
</protein>
<dbReference type="Pfam" id="PF14518">
    <property type="entry name" value="Haem_oxygenas_2"/>
    <property type="match status" value="1"/>
</dbReference>
<evidence type="ECO:0000313" key="1">
    <source>
        <dbReference type="EMBL" id="OKA19222.1"/>
    </source>
</evidence>
<dbReference type="Proteomes" id="UP000185990">
    <property type="component" value="Unassembled WGS sequence"/>
</dbReference>
<reference evidence="1 2" key="1">
    <citation type="submission" date="2016-11" db="EMBL/GenBank/DDBJ databases">
        <title>Draft genome of Pseudomonas versuta A4R1.12.</title>
        <authorList>
            <person name="See-Too W.-S."/>
        </authorList>
    </citation>
    <scope>NUCLEOTIDE SEQUENCE [LARGE SCALE GENOMIC DNA]</scope>
    <source>
        <strain evidence="1 2">A4R1.12</strain>
    </source>
</reference>
<comment type="caution">
    <text evidence="1">The sequence shown here is derived from an EMBL/GenBank/DDBJ whole genome shotgun (WGS) entry which is preliminary data.</text>
</comment>
<evidence type="ECO:0008006" key="3">
    <source>
        <dbReference type="Google" id="ProtNLM"/>
    </source>
</evidence>
<gene>
    <name evidence="1" type="ORF">BOH74_18760</name>
</gene>
<dbReference type="EMBL" id="MPJD01000033">
    <property type="protein sequence ID" value="OKA19222.1"/>
    <property type="molecule type" value="Genomic_DNA"/>
</dbReference>
<accession>A0A853ZUQ6</accession>
<organism evidence="1 2">
    <name type="scientific">Pseudomonas versuta</name>
    <dbReference type="NCBI Taxonomy" id="1788301"/>
    <lineage>
        <taxon>Bacteria</taxon>
        <taxon>Pseudomonadati</taxon>
        <taxon>Pseudomonadota</taxon>
        <taxon>Gammaproteobacteria</taxon>
        <taxon>Pseudomonadales</taxon>
        <taxon>Pseudomonadaceae</taxon>
        <taxon>Pseudomonas</taxon>
    </lineage>
</organism>
<dbReference type="AlphaFoldDB" id="A0A853ZUQ6"/>
<proteinExistence type="predicted"/>
<dbReference type="InterPro" id="IPR016084">
    <property type="entry name" value="Haem_Oase-like_multi-hlx"/>
</dbReference>